<accession>A0AAE0FKM6</accession>
<evidence type="ECO:0000259" key="3">
    <source>
        <dbReference type="PROSITE" id="PS50948"/>
    </source>
</evidence>
<feature type="domain" description="Apple" evidence="3">
    <location>
        <begin position="213"/>
        <end position="285"/>
    </location>
</feature>
<feature type="chain" id="PRO_5042038642" description="Apple domain-containing protein" evidence="2">
    <location>
        <begin position="23"/>
        <end position="462"/>
    </location>
</feature>
<dbReference type="Proteomes" id="UP001190700">
    <property type="component" value="Unassembled WGS sequence"/>
</dbReference>
<gene>
    <name evidence="4" type="ORF">CYMTET_29647</name>
</gene>
<dbReference type="InterPro" id="IPR003609">
    <property type="entry name" value="Pan_app"/>
</dbReference>
<proteinExistence type="predicted"/>
<keyword evidence="5" id="KW-1185">Reference proteome</keyword>
<protein>
    <recommendedName>
        <fullName evidence="3">Apple domain-containing protein</fullName>
    </recommendedName>
</protein>
<feature type="transmembrane region" description="Helical" evidence="1">
    <location>
        <begin position="415"/>
        <end position="434"/>
    </location>
</feature>
<name>A0AAE0FKM6_9CHLO</name>
<dbReference type="Pfam" id="PF00024">
    <property type="entry name" value="PAN_1"/>
    <property type="match status" value="1"/>
</dbReference>
<keyword evidence="1" id="KW-0812">Transmembrane</keyword>
<keyword evidence="1" id="KW-1133">Transmembrane helix</keyword>
<dbReference type="SUPFAM" id="SSF57414">
    <property type="entry name" value="Hairpin loop containing domain-like"/>
    <property type="match status" value="1"/>
</dbReference>
<feature type="signal peptide" evidence="2">
    <location>
        <begin position="1"/>
        <end position="22"/>
    </location>
</feature>
<evidence type="ECO:0000313" key="5">
    <source>
        <dbReference type="Proteomes" id="UP001190700"/>
    </source>
</evidence>
<dbReference type="PROSITE" id="PS50948">
    <property type="entry name" value="PAN"/>
    <property type="match status" value="1"/>
</dbReference>
<reference evidence="4 5" key="1">
    <citation type="journal article" date="2015" name="Genome Biol. Evol.">
        <title>Comparative Genomics of a Bacterivorous Green Alga Reveals Evolutionary Causalities and Consequences of Phago-Mixotrophic Mode of Nutrition.</title>
        <authorList>
            <person name="Burns J.A."/>
            <person name="Paasch A."/>
            <person name="Narechania A."/>
            <person name="Kim E."/>
        </authorList>
    </citation>
    <scope>NUCLEOTIDE SEQUENCE [LARGE SCALE GENOMIC DNA]</scope>
    <source>
        <strain evidence="4 5">PLY_AMNH</strain>
    </source>
</reference>
<keyword evidence="1" id="KW-0472">Membrane</keyword>
<evidence type="ECO:0000313" key="4">
    <source>
        <dbReference type="EMBL" id="KAK3261447.1"/>
    </source>
</evidence>
<dbReference type="Pfam" id="PF08276">
    <property type="entry name" value="PAN_2"/>
    <property type="match status" value="1"/>
</dbReference>
<evidence type="ECO:0000256" key="1">
    <source>
        <dbReference type="SAM" id="Phobius"/>
    </source>
</evidence>
<dbReference type="EMBL" id="LGRX02016889">
    <property type="protein sequence ID" value="KAK3261447.1"/>
    <property type="molecule type" value="Genomic_DNA"/>
</dbReference>
<organism evidence="4 5">
    <name type="scientific">Cymbomonas tetramitiformis</name>
    <dbReference type="NCBI Taxonomy" id="36881"/>
    <lineage>
        <taxon>Eukaryota</taxon>
        <taxon>Viridiplantae</taxon>
        <taxon>Chlorophyta</taxon>
        <taxon>Pyramimonadophyceae</taxon>
        <taxon>Pyramimonadales</taxon>
        <taxon>Pyramimonadaceae</taxon>
        <taxon>Cymbomonas</taxon>
    </lineage>
</organism>
<comment type="caution">
    <text evidence="4">The sequence shown here is derived from an EMBL/GenBank/DDBJ whole genome shotgun (WGS) entry which is preliminary data.</text>
</comment>
<dbReference type="AlphaFoldDB" id="A0AAE0FKM6"/>
<evidence type="ECO:0000256" key="2">
    <source>
        <dbReference type="SAM" id="SignalP"/>
    </source>
</evidence>
<keyword evidence="2" id="KW-0732">Signal</keyword>
<sequence length="462" mass="51122">MKFLSQLGFCALILLPFTVATGGNGHYSTCTHMRGRQGEYLDRQNVGTECSSNEPMTGFGLENDGCSGEDMRYAYSCASATDISVSGTSERTSGCQALRQKDVEYLDRQDPFCESGEAMVQFIVSGCDGENMEYKYTCADLGKQMESTTHYSSCQQERGEKLEYLDRLNIQCPEGEWLNGFVLEQGDCGGNDMRYRFKCIKPVGFEDYPGTVCKQWTESEDDKDNGVYERYKKVESLADCQAKCLEDSNTCHGVEYNALKQKCDIFTQTISSFKYVKDTEKEITCSVNREVSLIPLTKYRKNGKEGKEYEYPKHLLEVSFKKLSHPGKCTVNGGQDPRFTYFGGDGGECEAKCLDDETCYGYSVSSSNNCLIWQEGVIDNTPGDQWGGAHCFSKMTGDIAYSGASSSATIASTPFVFAVVGSAIAAAVLGMVAYRRRQPNVPDREGEVKVVYGAVEEESSDV</sequence>